<dbReference type="Gene3D" id="3.40.30.10">
    <property type="entry name" value="Glutaredoxin"/>
    <property type="match status" value="1"/>
</dbReference>
<dbReference type="Proteomes" id="UP000319836">
    <property type="component" value="Unassembled WGS sequence"/>
</dbReference>
<evidence type="ECO:0000313" key="2">
    <source>
        <dbReference type="EMBL" id="TMQ71990.1"/>
    </source>
</evidence>
<proteinExistence type="predicted"/>
<dbReference type="Pfam" id="PF00578">
    <property type="entry name" value="AhpC-TSA"/>
    <property type="match status" value="1"/>
</dbReference>
<protein>
    <submittedName>
        <fullName evidence="2">TlpA family protein disulfide reductase</fullName>
    </submittedName>
</protein>
<gene>
    <name evidence="2" type="ORF">E6K80_03920</name>
</gene>
<dbReference type="InterPro" id="IPR000866">
    <property type="entry name" value="AhpC/TSA"/>
</dbReference>
<dbReference type="InterPro" id="IPR013766">
    <property type="entry name" value="Thioredoxin_domain"/>
</dbReference>
<dbReference type="PANTHER" id="PTHR42852">
    <property type="entry name" value="THIOL:DISULFIDE INTERCHANGE PROTEIN DSBE"/>
    <property type="match status" value="1"/>
</dbReference>
<dbReference type="PRINTS" id="PR00421">
    <property type="entry name" value="THIOREDOXIN"/>
</dbReference>
<evidence type="ECO:0000259" key="1">
    <source>
        <dbReference type="PROSITE" id="PS51352"/>
    </source>
</evidence>
<dbReference type="PROSITE" id="PS51352">
    <property type="entry name" value="THIOREDOXIN_2"/>
    <property type="match status" value="1"/>
</dbReference>
<feature type="non-terminal residue" evidence="2">
    <location>
        <position position="1"/>
    </location>
</feature>
<dbReference type="EMBL" id="VBPA01000085">
    <property type="protein sequence ID" value="TMQ71990.1"/>
    <property type="molecule type" value="Genomic_DNA"/>
</dbReference>
<reference evidence="2 3" key="1">
    <citation type="journal article" date="2019" name="Nat. Microbiol.">
        <title>Mediterranean grassland soil C-N compound turnover is dependent on rainfall and depth, and is mediated by genomically divergent microorganisms.</title>
        <authorList>
            <person name="Diamond S."/>
            <person name="Andeer P.F."/>
            <person name="Li Z."/>
            <person name="Crits-Christoph A."/>
            <person name="Burstein D."/>
            <person name="Anantharaman K."/>
            <person name="Lane K.R."/>
            <person name="Thomas B.C."/>
            <person name="Pan C."/>
            <person name="Northen T.R."/>
            <person name="Banfield J.F."/>
        </authorList>
    </citation>
    <scope>NUCLEOTIDE SEQUENCE [LARGE SCALE GENOMIC DNA]</scope>
    <source>
        <strain evidence="2">WS_10</strain>
    </source>
</reference>
<feature type="domain" description="Thioredoxin" evidence="1">
    <location>
        <begin position="213"/>
        <end position="351"/>
    </location>
</feature>
<dbReference type="InterPro" id="IPR050553">
    <property type="entry name" value="Thioredoxin_ResA/DsbE_sf"/>
</dbReference>
<sequence>FWIEGDIRADALSGDRDQSTTASFSVAVGAGNRLHDELDHPQVGVVRISDGTQSWIYLTSTNQYVRKDGADPIDLSKPNPNGGMLPVLLMNLRGMATDVDSVRVLADDRVPFDGEDRPCAVVDVKYKPPVGAPAGAPPAAWRRFWLDMHRDLVLQHRTTTTTHGADGASLEQTETFRYTRIALNQPIEPSLFTFVPPAGANQVQQFGRGGAIDLSGQTAGDFTLPDLAGRQHSLKDLRGKVVMLDFWATWCGPCRMQMPLVDKLAQEMKEKGLVVFAVNQGESSETARRFFERNKYSTTALLDQKAEVGRRYKVSGIPTLVIIDREGKIAAHYVGLHNEEALRQGLKKAGL</sequence>
<dbReference type="AlphaFoldDB" id="A0A538U7Z9"/>
<dbReference type="InterPro" id="IPR017937">
    <property type="entry name" value="Thioredoxin_CS"/>
</dbReference>
<evidence type="ECO:0000313" key="3">
    <source>
        <dbReference type="Proteomes" id="UP000319836"/>
    </source>
</evidence>
<dbReference type="InterPro" id="IPR029046">
    <property type="entry name" value="LolA/LolB/LppX"/>
</dbReference>
<dbReference type="GO" id="GO:0016491">
    <property type="term" value="F:oxidoreductase activity"/>
    <property type="evidence" value="ECO:0007669"/>
    <property type="project" value="InterPro"/>
</dbReference>
<dbReference type="SUPFAM" id="SSF89392">
    <property type="entry name" value="Prokaryotic lipoproteins and lipoprotein localization factors"/>
    <property type="match status" value="1"/>
</dbReference>
<accession>A0A538U7Z9</accession>
<dbReference type="PROSITE" id="PS00194">
    <property type="entry name" value="THIOREDOXIN_1"/>
    <property type="match status" value="1"/>
</dbReference>
<dbReference type="PANTHER" id="PTHR42852:SF17">
    <property type="entry name" value="THIOREDOXIN-LIKE PROTEIN HI_1115"/>
    <property type="match status" value="1"/>
</dbReference>
<name>A0A538U7Z9_UNCEI</name>
<organism evidence="2 3">
    <name type="scientific">Eiseniibacteriota bacterium</name>
    <dbReference type="NCBI Taxonomy" id="2212470"/>
    <lineage>
        <taxon>Bacteria</taxon>
        <taxon>Candidatus Eiseniibacteriota</taxon>
    </lineage>
</organism>
<dbReference type="InterPro" id="IPR036249">
    <property type="entry name" value="Thioredoxin-like_sf"/>
</dbReference>
<comment type="caution">
    <text evidence="2">The sequence shown here is derived from an EMBL/GenBank/DDBJ whole genome shotgun (WGS) entry which is preliminary data.</text>
</comment>
<dbReference type="GO" id="GO:0016209">
    <property type="term" value="F:antioxidant activity"/>
    <property type="evidence" value="ECO:0007669"/>
    <property type="project" value="InterPro"/>
</dbReference>
<dbReference type="Gene3D" id="2.50.20.10">
    <property type="entry name" value="Lipoprotein localisation LolA/LolB/LppX"/>
    <property type="match status" value="1"/>
</dbReference>
<dbReference type="CDD" id="cd02966">
    <property type="entry name" value="TlpA_like_family"/>
    <property type="match status" value="1"/>
</dbReference>
<dbReference type="SUPFAM" id="SSF52833">
    <property type="entry name" value="Thioredoxin-like"/>
    <property type="match status" value="1"/>
</dbReference>